<dbReference type="RefSeq" id="WP_080062633.1">
    <property type="nucleotide sequence ID" value="NZ_MZGX01000001.1"/>
</dbReference>
<dbReference type="EMBL" id="MZGX01000001">
    <property type="protein sequence ID" value="OPX46313.1"/>
    <property type="molecule type" value="Genomic_DNA"/>
</dbReference>
<comment type="caution">
    <text evidence="12">The sequence shown here is derived from an EMBL/GenBank/DDBJ whole genome shotgun (WGS) entry which is preliminary data.</text>
</comment>
<dbReference type="PRINTS" id="PR00725">
    <property type="entry name" value="DADACBPTASE1"/>
</dbReference>
<dbReference type="STRING" id="48256.CLHUN_01290"/>
<dbReference type="EC" id="3.4.16.4" evidence="12"/>
<dbReference type="Proteomes" id="UP000191554">
    <property type="component" value="Unassembled WGS sequence"/>
</dbReference>
<dbReference type="PANTHER" id="PTHR21581">
    <property type="entry name" value="D-ALANYL-D-ALANINE CARBOXYPEPTIDASE"/>
    <property type="match status" value="1"/>
</dbReference>
<evidence type="ECO:0000256" key="3">
    <source>
        <dbReference type="ARBA" id="ARBA00022729"/>
    </source>
</evidence>
<keyword evidence="10" id="KW-0472">Membrane</keyword>
<keyword evidence="6" id="KW-0573">Peptidoglycan synthesis</keyword>
<evidence type="ECO:0000256" key="1">
    <source>
        <dbReference type="ARBA" id="ARBA00003217"/>
    </source>
</evidence>
<feature type="domain" description="Peptidase S11 D-alanyl-D-alanine carboxypeptidase A N-terminal" evidence="11">
    <location>
        <begin position="33"/>
        <end position="254"/>
    </location>
</feature>
<keyword evidence="13" id="KW-1185">Reference proteome</keyword>
<dbReference type="Pfam" id="PF00768">
    <property type="entry name" value="Peptidase_S11"/>
    <property type="match status" value="1"/>
</dbReference>
<comment type="similarity">
    <text evidence="2 9">Belongs to the peptidase S11 family.</text>
</comment>
<accession>A0A1V4SRA4</accession>
<evidence type="ECO:0000256" key="5">
    <source>
        <dbReference type="ARBA" id="ARBA00022960"/>
    </source>
</evidence>
<keyword evidence="5" id="KW-0133">Cell shape</keyword>
<organism evidence="12 13">
    <name type="scientific">Ruminiclostridium hungatei</name>
    <name type="common">Clostridium hungatei</name>
    <dbReference type="NCBI Taxonomy" id="48256"/>
    <lineage>
        <taxon>Bacteria</taxon>
        <taxon>Bacillati</taxon>
        <taxon>Bacillota</taxon>
        <taxon>Clostridia</taxon>
        <taxon>Eubacteriales</taxon>
        <taxon>Oscillospiraceae</taxon>
        <taxon>Ruminiclostridium</taxon>
    </lineage>
</organism>
<evidence type="ECO:0000256" key="10">
    <source>
        <dbReference type="SAM" id="Phobius"/>
    </source>
</evidence>
<sequence>MKKLHQKLVSFLLLTIFIAFNHVPVLAWTPEEGLSANSAILMDTMRGQILYKKEANISLSPSIMCKLMTALITIDRTQLNSKVTISKNAAGINGASLNLTVGNLYTVEDLLYGVMLTPGNDAAIALAEYAGDGDVNKFVGYMNEAAKKLGLHDTYFVNPTGLYDEKQYTSVSDIAKLIKSAIANPVFNTIFGSRGTAWIDGKDSSILTNQNKLFWSYNGIDGGKIGTNPKQGVIAVTTASRDGRRLLAVVFDKDEDSALSQTTSLFDYGFTNFYNGLLVSKGIPLRTINVQDMDVNLISKIDVFYTYPIGRSFIKDIGFIKNEKLVLPLKTDVVAGVLKYILEDGTEIDVDLYSNREVVAPQDYKSKIKTILDENRDLVIIVSILIIIEFLLMFYYIIRFLFRLIKKMGHPEK</sequence>
<evidence type="ECO:0000256" key="8">
    <source>
        <dbReference type="PIRSR" id="PIRSR618044-2"/>
    </source>
</evidence>
<evidence type="ECO:0000259" key="11">
    <source>
        <dbReference type="Pfam" id="PF00768"/>
    </source>
</evidence>
<keyword evidence="3" id="KW-0732">Signal</keyword>
<evidence type="ECO:0000313" key="12">
    <source>
        <dbReference type="EMBL" id="OPX46313.1"/>
    </source>
</evidence>
<feature type="binding site" evidence="8">
    <location>
        <position position="224"/>
    </location>
    <ligand>
        <name>substrate</name>
    </ligand>
</feature>
<keyword evidence="12" id="KW-0121">Carboxypeptidase</keyword>
<dbReference type="PANTHER" id="PTHR21581:SF33">
    <property type="entry name" value="D-ALANYL-D-ALANINE CARBOXYPEPTIDASE DACB"/>
    <property type="match status" value="1"/>
</dbReference>
<proteinExistence type="inferred from homology"/>
<dbReference type="GO" id="GO:0006508">
    <property type="term" value="P:proteolysis"/>
    <property type="evidence" value="ECO:0007669"/>
    <property type="project" value="InterPro"/>
</dbReference>
<dbReference type="OrthoDB" id="9791132at2"/>
<gene>
    <name evidence="12" type="primary">dacB_2</name>
    <name evidence="12" type="ORF">CLHUN_01290</name>
</gene>
<dbReference type="GO" id="GO:0009002">
    <property type="term" value="F:serine-type D-Ala-D-Ala carboxypeptidase activity"/>
    <property type="evidence" value="ECO:0007669"/>
    <property type="project" value="UniProtKB-EC"/>
</dbReference>
<keyword evidence="4 12" id="KW-0378">Hydrolase</keyword>
<dbReference type="GO" id="GO:0009252">
    <property type="term" value="P:peptidoglycan biosynthetic process"/>
    <property type="evidence" value="ECO:0007669"/>
    <property type="project" value="UniProtKB-KW"/>
</dbReference>
<reference evidence="12 13" key="1">
    <citation type="submission" date="2017-03" db="EMBL/GenBank/DDBJ databases">
        <title>Genome sequence of Clostridium hungatei DSM 14427.</title>
        <authorList>
            <person name="Poehlein A."/>
            <person name="Daniel R."/>
        </authorList>
    </citation>
    <scope>NUCLEOTIDE SEQUENCE [LARGE SCALE GENOMIC DNA]</scope>
    <source>
        <strain evidence="12 13">DSM 14427</strain>
    </source>
</reference>
<dbReference type="InterPro" id="IPR001967">
    <property type="entry name" value="Peptidase_S11_N"/>
</dbReference>
<dbReference type="SUPFAM" id="SSF56601">
    <property type="entry name" value="beta-lactamase/transpeptidase-like"/>
    <property type="match status" value="1"/>
</dbReference>
<evidence type="ECO:0000313" key="13">
    <source>
        <dbReference type="Proteomes" id="UP000191554"/>
    </source>
</evidence>
<evidence type="ECO:0000256" key="7">
    <source>
        <dbReference type="ARBA" id="ARBA00023316"/>
    </source>
</evidence>
<dbReference type="AlphaFoldDB" id="A0A1V4SRA4"/>
<keyword evidence="10" id="KW-0812">Transmembrane</keyword>
<dbReference type="SUPFAM" id="SSF69189">
    <property type="entry name" value="Penicillin-binding protein associated domain"/>
    <property type="match status" value="1"/>
</dbReference>
<dbReference type="InterPro" id="IPR012338">
    <property type="entry name" value="Beta-lactam/transpept-like"/>
</dbReference>
<feature type="transmembrane region" description="Helical" evidence="10">
    <location>
        <begin position="378"/>
        <end position="398"/>
    </location>
</feature>
<dbReference type="Gene3D" id="3.40.710.10">
    <property type="entry name" value="DD-peptidase/beta-lactamase superfamily"/>
    <property type="match status" value="1"/>
</dbReference>
<name>A0A1V4SRA4_RUMHU</name>
<evidence type="ECO:0000256" key="6">
    <source>
        <dbReference type="ARBA" id="ARBA00022984"/>
    </source>
</evidence>
<keyword evidence="10" id="KW-1133">Transmembrane helix</keyword>
<dbReference type="GO" id="GO:0008360">
    <property type="term" value="P:regulation of cell shape"/>
    <property type="evidence" value="ECO:0007669"/>
    <property type="project" value="UniProtKB-KW"/>
</dbReference>
<dbReference type="GO" id="GO:0071555">
    <property type="term" value="P:cell wall organization"/>
    <property type="evidence" value="ECO:0007669"/>
    <property type="project" value="UniProtKB-KW"/>
</dbReference>
<evidence type="ECO:0000256" key="2">
    <source>
        <dbReference type="ARBA" id="ARBA00007164"/>
    </source>
</evidence>
<dbReference type="InterPro" id="IPR018044">
    <property type="entry name" value="Peptidase_S11"/>
</dbReference>
<keyword evidence="12" id="KW-0645">Protease</keyword>
<protein>
    <submittedName>
        <fullName evidence="12">D-alanyl-D-alanine carboxypeptidase DacB</fullName>
        <ecNumber evidence="12">3.4.16.4</ecNumber>
    </submittedName>
</protein>
<keyword evidence="7" id="KW-0961">Cell wall biogenesis/degradation</keyword>
<evidence type="ECO:0000256" key="4">
    <source>
        <dbReference type="ARBA" id="ARBA00022801"/>
    </source>
</evidence>
<comment type="function">
    <text evidence="1">Removes C-terminal D-alanyl residues from sugar-peptide cell wall precursors.</text>
</comment>
<evidence type="ECO:0000256" key="9">
    <source>
        <dbReference type="RuleBase" id="RU004016"/>
    </source>
</evidence>
<dbReference type="InterPro" id="IPR015956">
    <property type="entry name" value="Peniciliin-bd_prot_C_sf"/>
</dbReference>